<dbReference type="Pfam" id="PF13560">
    <property type="entry name" value="HTH_31"/>
    <property type="match status" value="1"/>
</dbReference>
<evidence type="ECO:0000259" key="1">
    <source>
        <dbReference type="PROSITE" id="PS50943"/>
    </source>
</evidence>
<dbReference type="InterPro" id="IPR001387">
    <property type="entry name" value="Cro/C1-type_HTH"/>
</dbReference>
<keyword evidence="3" id="KW-1185">Reference proteome</keyword>
<dbReference type="Proteomes" id="UP001054854">
    <property type="component" value="Unassembled WGS sequence"/>
</dbReference>
<dbReference type="RefSeq" id="WP_236256878.1">
    <property type="nucleotide sequence ID" value="NZ_BNEK01000003.1"/>
</dbReference>
<dbReference type="InterPro" id="IPR010982">
    <property type="entry name" value="Lambda_DNA-bd_dom_sf"/>
</dbReference>
<protein>
    <recommendedName>
        <fullName evidence="1">HTH cro/C1-type domain-containing protein</fullName>
    </recommendedName>
</protein>
<reference evidence="2" key="1">
    <citation type="submission" date="2024-05" db="EMBL/GenBank/DDBJ databases">
        <title>Whole genome shotgun sequence of Streptomyces hygroscopicus NBRC 113678.</title>
        <authorList>
            <person name="Komaki H."/>
            <person name="Tamura T."/>
        </authorList>
    </citation>
    <scope>NUCLEOTIDE SEQUENCE</scope>
    <source>
        <strain evidence="2">N11-34</strain>
    </source>
</reference>
<gene>
    <name evidence="2" type="ORF">TPA0910_25280</name>
</gene>
<accession>A0ABQ3TXL2</accession>
<organism evidence="2 3">
    <name type="scientific">Streptomyces hygroscopicus</name>
    <dbReference type="NCBI Taxonomy" id="1912"/>
    <lineage>
        <taxon>Bacteria</taxon>
        <taxon>Bacillati</taxon>
        <taxon>Actinomycetota</taxon>
        <taxon>Actinomycetes</taxon>
        <taxon>Kitasatosporales</taxon>
        <taxon>Streptomycetaceae</taxon>
        <taxon>Streptomyces</taxon>
        <taxon>Streptomyces violaceusniger group</taxon>
    </lineage>
</organism>
<proteinExistence type="predicted"/>
<evidence type="ECO:0000313" key="3">
    <source>
        <dbReference type="Proteomes" id="UP001054854"/>
    </source>
</evidence>
<dbReference type="EMBL" id="BNEK01000003">
    <property type="protein sequence ID" value="GHJ28095.1"/>
    <property type="molecule type" value="Genomic_DNA"/>
</dbReference>
<dbReference type="SUPFAM" id="SSF47413">
    <property type="entry name" value="lambda repressor-like DNA-binding domains"/>
    <property type="match status" value="1"/>
</dbReference>
<evidence type="ECO:0000313" key="2">
    <source>
        <dbReference type="EMBL" id="GHJ28095.1"/>
    </source>
</evidence>
<comment type="caution">
    <text evidence="2">The sequence shown here is derived from an EMBL/GenBank/DDBJ whole genome shotgun (WGS) entry which is preliminary data.</text>
</comment>
<name>A0ABQ3TXL2_STRHY</name>
<feature type="domain" description="HTH cro/C1-type" evidence="1">
    <location>
        <begin position="18"/>
        <end position="73"/>
    </location>
</feature>
<dbReference type="SMART" id="SM00530">
    <property type="entry name" value="HTH_XRE"/>
    <property type="match status" value="1"/>
</dbReference>
<dbReference type="PROSITE" id="PS50943">
    <property type="entry name" value="HTH_CROC1"/>
    <property type="match status" value="1"/>
</dbReference>
<sequence>MEPISVWADPENTPGDLVRRTRRAKGMTLCQLGQLTGYSTAQVSRYERGISPLTDVMVLRRFATALGIPPQDLGLTEPPRHSAATGHYPRLPAPTVEIPGHEDGEDAVRRRKLLANLAITAAAAAGAPITSTSPGSSAQARPGELLVAGLRDAMLGLGTSPPGLSPDHLPGELARAVAHFNASSYGSLAVRLPRLIRAGHQAGAEYHAVLARCYLLATRALIKVDEPQLGWMAADRARQLALANGAPLDVAEAARQQAVLARQAGWHDQSLTLALAAADDPALREAGSVGLAQRGLLIQCAAYTVAHQRDQEGMRQLTKEAAAIAEELGGTRLRAYGGFGSATVQLHLISAEDRVGDPSAAIAAADKLAPLALPSIERRARYHVDVATAYARLGRRDKCIEALLAAEHEASEETRARPTVKTLISGLLVSGRTTPELRGLAARAGVLTR</sequence>
<dbReference type="CDD" id="cd00093">
    <property type="entry name" value="HTH_XRE"/>
    <property type="match status" value="1"/>
</dbReference>
<dbReference type="Gene3D" id="1.10.260.40">
    <property type="entry name" value="lambda repressor-like DNA-binding domains"/>
    <property type="match status" value="1"/>
</dbReference>